<dbReference type="PRINTS" id="PR00245">
    <property type="entry name" value="OLFACTORYR"/>
</dbReference>
<reference evidence="15" key="1">
    <citation type="submission" date="2025-08" db="UniProtKB">
        <authorList>
            <consortium name="Ensembl"/>
        </authorList>
    </citation>
    <scope>IDENTIFICATION</scope>
</reference>
<dbReference type="PROSITE" id="PS50262">
    <property type="entry name" value="G_PROTEIN_RECEP_F1_2"/>
    <property type="match status" value="1"/>
</dbReference>
<feature type="transmembrane region" description="Helical" evidence="13">
    <location>
        <begin position="82"/>
        <end position="102"/>
    </location>
</feature>
<keyword evidence="7 13" id="KW-1133">Transmembrane helix</keyword>
<dbReference type="GeneTree" id="ENSGT01050000244828"/>
<evidence type="ECO:0000256" key="4">
    <source>
        <dbReference type="ARBA" id="ARBA00022606"/>
    </source>
</evidence>
<organism evidence="15 16">
    <name type="scientific">Laticauda laticaudata</name>
    <name type="common">Blue-ringed sea krait</name>
    <name type="synonym">Blue-lipped sea krait</name>
    <dbReference type="NCBI Taxonomy" id="8630"/>
    <lineage>
        <taxon>Eukaryota</taxon>
        <taxon>Metazoa</taxon>
        <taxon>Chordata</taxon>
        <taxon>Craniata</taxon>
        <taxon>Vertebrata</taxon>
        <taxon>Euteleostomi</taxon>
        <taxon>Lepidosauria</taxon>
        <taxon>Squamata</taxon>
        <taxon>Bifurcata</taxon>
        <taxon>Unidentata</taxon>
        <taxon>Episquamata</taxon>
        <taxon>Toxicofera</taxon>
        <taxon>Serpentes</taxon>
        <taxon>Colubroidea</taxon>
        <taxon>Elapidae</taxon>
        <taxon>Laticaudinae</taxon>
        <taxon>Laticauda</taxon>
    </lineage>
</organism>
<evidence type="ECO:0000256" key="9">
    <source>
        <dbReference type="ARBA" id="ARBA00023136"/>
    </source>
</evidence>
<feature type="transmembrane region" description="Helical" evidence="13">
    <location>
        <begin position="259"/>
        <end position="279"/>
    </location>
</feature>
<keyword evidence="11 12" id="KW-0807">Transducer</keyword>
<dbReference type="PRINTS" id="PR00237">
    <property type="entry name" value="GPCRRHODOPSN"/>
</dbReference>
<feature type="transmembrane region" description="Helical" evidence="13">
    <location>
        <begin position="211"/>
        <end position="238"/>
    </location>
</feature>
<evidence type="ECO:0000313" key="15">
    <source>
        <dbReference type="Ensembl" id="ENSLLTP00000016552.1"/>
    </source>
</evidence>
<dbReference type="CDD" id="cd15227">
    <property type="entry name" value="7tmA_OR14-like"/>
    <property type="match status" value="1"/>
</dbReference>
<reference evidence="15" key="2">
    <citation type="submission" date="2025-09" db="UniProtKB">
        <authorList>
            <consortium name="Ensembl"/>
        </authorList>
    </citation>
    <scope>IDENTIFICATION</scope>
</reference>
<comment type="similarity">
    <text evidence="12">Belongs to the G-protein coupled receptor 1 family.</text>
</comment>
<comment type="function">
    <text evidence="1">Odorant receptor.</text>
</comment>
<comment type="subcellular location">
    <subcellularLocation>
        <location evidence="2 13">Cell membrane</location>
        <topology evidence="2 13">Multi-pass membrane protein</topology>
    </subcellularLocation>
</comment>
<keyword evidence="8 12" id="KW-0297">G-protein coupled receptor</keyword>
<dbReference type="GO" id="GO:0005886">
    <property type="term" value="C:plasma membrane"/>
    <property type="evidence" value="ECO:0007669"/>
    <property type="project" value="UniProtKB-SubCell"/>
</dbReference>
<evidence type="ECO:0000256" key="12">
    <source>
        <dbReference type="RuleBase" id="RU000688"/>
    </source>
</evidence>
<feature type="transmembrane region" description="Helical" evidence="13">
    <location>
        <begin position="49"/>
        <end position="75"/>
    </location>
</feature>
<evidence type="ECO:0000256" key="8">
    <source>
        <dbReference type="ARBA" id="ARBA00023040"/>
    </source>
</evidence>
<name>A0A8C5SHB5_LATLA</name>
<dbReference type="AlphaFoldDB" id="A0A8C5SHB5"/>
<dbReference type="Gene3D" id="1.20.1070.10">
    <property type="entry name" value="Rhodopsin 7-helix transmembrane proteins"/>
    <property type="match status" value="1"/>
</dbReference>
<dbReference type="Proteomes" id="UP000694406">
    <property type="component" value="Unplaced"/>
</dbReference>
<keyword evidence="5 12" id="KW-0812">Transmembrane</keyword>
<keyword evidence="9 13" id="KW-0472">Membrane</keyword>
<dbReference type="SUPFAM" id="SSF81321">
    <property type="entry name" value="Family A G protein-coupled receptor-like"/>
    <property type="match status" value="1"/>
</dbReference>
<sequence length="332" mass="37800">MLSLSQTFFFLFQGKTLKWSNSKQEEMFNTSTVTEFQLLGFSKIQELQIVHFVMFLVIYLVTLMGNFLIISVIFLNPHFHTPMYFFLVNLAVADLGAISVTIPKSMTYVRTISYTGCAAQVFFLIFFMAVDVSLLTVMAYDRFVAICEPLHYSVVMSRESCVKMAIIAWASGLLYGSVHVGGTFSITFCSNIINQFFCEIPQILKLSCSDLYLIEIGILVFSAFVVFSCFIFIIISYVQIFKAVMKIPSMKGRQKTFSTCLPHLIVVSLFICICAFAYLKPISRCPSDFDLVITVIYCSLPFMMNPIIYCIRNKDIQTALWKFLNHLTITLV</sequence>
<keyword evidence="10 12" id="KW-0675">Receptor</keyword>
<feature type="transmembrane region" description="Helical" evidence="13">
    <location>
        <begin position="122"/>
        <end position="140"/>
    </location>
</feature>
<keyword evidence="4 13" id="KW-0716">Sensory transduction</keyword>
<evidence type="ECO:0000256" key="11">
    <source>
        <dbReference type="ARBA" id="ARBA00023224"/>
    </source>
</evidence>
<evidence type="ECO:0000256" key="3">
    <source>
        <dbReference type="ARBA" id="ARBA00022475"/>
    </source>
</evidence>
<dbReference type="InterPro" id="IPR000725">
    <property type="entry name" value="Olfact_rcpt"/>
</dbReference>
<evidence type="ECO:0000256" key="10">
    <source>
        <dbReference type="ARBA" id="ARBA00023170"/>
    </source>
</evidence>
<evidence type="ECO:0000313" key="16">
    <source>
        <dbReference type="Proteomes" id="UP000694406"/>
    </source>
</evidence>
<feature type="transmembrane region" description="Helical" evidence="13">
    <location>
        <begin position="161"/>
        <end position="178"/>
    </location>
</feature>
<dbReference type="Ensembl" id="ENSLLTT00000017176.1">
    <property type="protein sequence ID" value="ENSLLTP00000016552.1"/>
    <property type="gene ID" value="ENSLLTG00000012641.1"/>
</dbReference>
<evidence type="ECO:0000256" key="13">
    <source>
        <dbReference type="RuleBase" id="RU363047"/>
    </source>
</evidence>
<dbReference type="PANTHER" id="PTHR26452">
    <property type="entry name" value="OLFACTORY RECEPTOR"/>
    <property type="match status" value="1"/>
</dbReference>
<dbReference type="FunFam" id="1.20.1070.10:FF:000037">
    <property type="entry name" value="Olfactory receptor"/>
    <property type="match status" value="1"/>
</dbReference>
<evidence type="ECO:0000259" key="14">
    <source>
        <dbReference type="PROSITE" id="PS50262"/>
    </source>
</evidence>
<proteinExistence type="inferred from homology"/>
<keyword evidence="3 13" id="KW-1003">Cell membrane</keyword>
<evidence type="ECO:0000256" key="1">
    <source>
        <dbReference type="ARBA" id="ARBA00002936"/>
    </source>
</evidence>
<evidence type="ECO:0000256" key="6">
    <source>
        <dbReference type="ARBA" id="ARBA00022725"/>
    </source>
</evidence>
<dbReference type="Pfam" id="PF13853">
    <property type="entry name" value="7tm_4"/>
    <property type="match status" value="1"/>
</dbReference>
<feature type="domain" description="G-protein coupled receptors family 1 profile" evidence="14">
    <location>
        <begin position="65"/>
        <end position="309"/>
    </location>
</feature>
<evidence type="ECO:0000256" key="5">
    <source>
        <dbReference type="ARBA" id="ARBA00022692"/>
    </source>
</evidence>
<dbReference type="GO" id="GO:0004930">
    <property type="term" value="F:G protein-coupled receptor activity"/>
    <property type="evidence" value="ECO:0007669"/>
    <property type="project" value="UniProtKB-KW"/>
</dbReference>
<protein>
    <recommendedName>
        <fullName evidence="13">Olfactory receptor</fullName>
    </recommendedName>
</protein>
<evidence type="ECO:0000256" key="2">
    <source>
        <dbReference type="ARBA" id="ARBA00004651"/>
    </source>
</evidence>
<keyword evidence="16" id="KW-1185">Reference proteome</keyword>
<dbReference type="InterPro" id="IPR050516">
    <property type="entry name" value="Olfactory_GPCR"/>
</dbReference>
<dbReference type="InterPro" id="IPR000276">
    <property type="entry name" value="GPCR_Rhodpsn"/>
</dbReference>
<keyword evidence="6 13" id="KW-0552">Olfaction</keyword>
<feature type="transmembrane region" description="Helical" evidence="13">
    <location>
        <begin position="291"/>
        <end position="311"/>
    </location>
</feature>
<evidence type="ECO:0000256" key="7">
    <source>
        <dbReference type="ARBA" id="ARBA00022989"/>
    </source>
</evidence>
<dbReference type="InterPro" id="IPR017452">
    <property type="entry name" value="GPCR_Rhodpsn_7TM"/>
</dbReference>
<dbReference type="GO" id="GO:0004984">
    <property type="term" value="F:olfactory receptor activity"/>
    <property type="evidence" value="ECO:0007669"/>
    <property type="project" value="InterPro"/>
</dbReference>
<accession>A0A8C5SHB5</accession>
<dbReference type="PROSITE" id="PS00237">
    <property type="entry name" value="G_PROTEIN_RECEP_F1_1"/>
    <property type="match status" value="1"/>
</dbReference>